<feature type="compositionally biased region" description="Polar residues" evidence="1">
    <location>
        <begin position="103"/>
        <end position="114"/>
    </location>
</feature>
<evidence type="ECO:0000313" key="3">
    <source>
        <dbReference type="Proteomes" id="UP000813385"/>
    </source>
</evidence>
<feature type="region of interest" description="Disordered" evidence="1">
    <location>
        <begin position="42"/>
        <end position="122"/>
    </location>
</feature>
<reference evidence="2" key="1">
    <citation type="journal article" date="2021" name="Nat. Commun.">
        <title>Genetic determinants of endophytism in the Arabidopsis root mycobiome.</title>
        <authorList>
            <person name="Mesny F."/>
            <person name="Miyauchi S."/>
            <person name="Thiergart T."/>
            <person name="Pickel B."/>
            <person name="Atanasova L."/>
            <person name="Karlsson M."/>
            <person name="Huettel B."/>
            <person name="Barry K.W."/>
            <person name="Haridas S."/>
            <person name="Chen C."/>
            <person name="Bauer D."/>
            <person name="Andreopoulos W."/>
            <person name="Pangilinan J."/>
            <person name="LaButti K."/>
            <person name="Riley R."/>
            <person name="Lipzen A."/>
            <person name="Clum A."/>
            <person name="Drula E."/>
            <person name="Henrissat B."/>
            <person name="Kohler A."/>
            <person name="Grigoriev I.V."/>
            <person name="Martin F.M."/>
            <person name="Hacquard S."/>
        </authorList>
    </citation>
    <scope>NUCLEOTIDE SEQUENCE</scope>
    <source>
        <strain evidence="2">MPI-CAGE-AT-0016</strain>
    </source>
</reference>
<evidence type="ECO:0000313" key="2">
    <source>
        <dbReference type="EMBL" id="KAH7354065.1"/>
    </source>
</evidence>
<feature type="region of interest" description="Disordered" evidence="1">
    <location>
        <begin position="724"/>
        <end position="762"/>
    </location>
</feature>
<dbReference type="OrthoDB" id="4159838at2759"/>
<accession>A0A8K0X036</accession>
<dbReference type="AlphaFoldDB" id="A0A8K0X036"/>
<protein>
    <submittedName>
        <fullName evidence="2">Uncharacterized protein</fullName>
    </submittedName>
</protein>
<dbReference type="EMBL" id="JAGPXD010000005">
    <property type="protein sequence ID" value="KAH7354065.1"/>
    <property type="molecule type" value="Genomic_DNA"/>
</dbReference>
<dbReference type="Proteomes" id="UP000813385">
    <property type="component" value="Unassembled WGS sequence"/>
</dbReference>
<name>A0A8K0X036_9PEZI</name>
<keyword evidence="3" id="KW-1185">Reference proteome</keyword>
<evidence type="ECO:0000256" key="1">
    <source>
        <dbReference type="SAM" id="MobiDB-lite"/>
    </source>
</evidence>
<comment type="caution">
    <text evidence="2">The sequence shown here is derived from an EMBL/GenBank/DDBJ whole genome shotgun (WGS) entry which is preliminary data.</text>
</comment>
<feature type="compositionally biased region" description="Polar residues" evidence="1">
    <location>
        <begin position="735"/>
        <end position="749"/>
    </location>
</feature>
<proteinExistence type="predicted"/>
<gene>
    <name evidence="2" type="ORF">B0T11DRAFT_320895</name>
</gene>
<organism evidence="2 3">
    <name type="scientific">Plectosphaerella cucumerina</name>
    <dbReference type="NCBI Taxonomy" id="40658"/>
    <lineage>
        <taxon>Eukaryota</taxon>
        <taxon>Fungi</taxon>
        <taxon>Dikarya</taxon>
        <taxon>Ascomycota</taxon>
        <taxon>Pezizomycotina</taxon>
        <taxon>Sordariomycetes</taxon>
        <taxon>Hypocreomycetidae</taxon>
        <taxon>Glomerellales</taxon>
        <taxon>Plectosphaerellaceae</taxon>
        <taxon>Plectosphaerella</taxon>
    </lineage>
</organism>
<feature type="compositionally biased region" description="Basic and acidic residues" evidence="1">
    <location>
        <begin position="724"/>
        <end position="734"/>
    </location>
</feature>
<sequence>MTFGWSTLGITGQLAAPLRGIAGVPSIKSGFGLKSSTFDWVPPSNSKGHRDTPAASIQSSTSCAHAAFSTGGREQTDDGSSQKGAKRLLEAETSTQRKKRSKTYSQKPVTSSGTGSHGQAGKDAIKRGISTVTGSRTTEAGSSIATPLLRRARFLHSSPAAPHSSGQAVVQRPELFSGISNPSNHLTTCLTNLAAHRTELGEAEYGIYEGILRDYNAILSSTKATETTGAKSLLVMCLRQIPSCVALIAKKEREGARRVVASSFEVEDPFMRVYDELEGFGHGAGWRHLSTVVRSHALWLLKDVITSGLLGSSMVDILAHCCRCYGYHDDAVSLLEALAARPYPGPQGPKSTFRDHKNLELLSKFADTFDTSRSHRPDSCLVQLILRRRELPAAWLSTRGFQPCWARLIASLAGGHMATNEQQLLQSAIAVLCSSRAWPLSDDSHETSPEDHTLVAVVGAMVSMTLVAAGSFDSPRKSMKNSPRRRRVQRRMLRVLWGALYEARSHDARPHALAMLRLGIFFHIDQPRRQSMDEIMHQSGGARLQPALADRTSELTATLVCSIARCSSRALCRPPQPFYNWLCDQLQAGRIMTHKAIRADAAFMLARETADLRDLVFAEAVRKSTSRPPGAIQNTNSQHTSAFAGYRWEEGISEWVLVSPDTRKRPMAALAPSPAWRHQAKCLPGPQLRGQQRPETVDGLKRRHSAQHLQKETHVRQGLVGEERGLREPSKRAVDSSSWAGGVSKNTMDPKTGLIRSRQTSSRRRATFSILQVAGSGYGSEDELLA</sequence>